<gene>
    <name evidence="1" type="ORF">B296_00036320</name>
</gene>
<organism evidence="1 2">
    <name type="scientific">Ensete ventricosum</name>
    <name type="common">Abyssinian banana</name>
    <name type="synonym">Musa ensete</name>
    <dbReference type="NCBI Taxonomy" id="4639"/>
    <lineage>
        <taxon>Eukaryota</taxon>
        <taxon>Viridiplantae</taxon>
        <taxon>Streptophyta</taxon>
        <taxon>Embryophyta</taxon>
        <taxon>Tracheophyta</taxon>
        <taxon>Spermatophyta</taxon>
        <taxon>Magnoliopsida</taxon>
        <taxon>Liliopsida</taxon>
        <taxon>Zingiberales</taxon>
        <taxon>Musaceae</taxon>
        <taxon>Ensete</taxon>
    </lineage>
</organism>
<protein>
    <submittedName>
        <fullName evidence="1">Uncharacterized protein</fullName>
    </submittedName>
</protein>
<dbReference type="Proteomes" id="UP000287651">
    <property type="component" value="Unassembled WGS sequence"/>
</dbReference>
<evidence type="ECO:0000313" key="2">
    <source>
        <dbReference type="Proteomes" id="UP000287651"/>
    </source>
</evidence>
<evidence type="ECO:0000313" key="1">
    <source>
        <dbReference type="EMBL" id="RRT40350.1"/>
    </source>
</evidence>
<dbReference type="AlphaFoldDB" id="A0A426XLP1"/>
<feature type="non-terminal residue" evidence="1">
    <location>
        <position position="51"/>
    </location>
</feature>
<name>A0A426XLP1_ENSVE</name>
<reference evidence="1 2" key="1">
    <citation type="journal article" date="2014" name="Agronomy (Basel)">
        <title>A Draft Genome Sequence for Ensete ventricosum, the Drought-Tolerant Tree Against Hunger.</title>
        <authorList>
            <person name="Harrison J."/>
            <person name="Moore K.A."/>
            <person name="Paszkiewicz K."/>
            <person name="Jones T."/>
            <person name="Grant M."/>
            <person name="Ambacheew D."/>
            <person name="Muzemil S."/>
            <person name="Studholme D.J."/>
        </authorList>
    </citation>
    <scope>NUCLEOTIDE SEQUENCE [LARGE SCALE GENOMIC DNA]</scope>
</reference>
<comment type="caution">
    <text evidence="1">The sequence shown here is derived from an EMBL/GenBank/DDBJ whole genome shotgun (WGS) entry which is preliminary data.</text>
</comment>
<dbReference type="EMBL" id="AMZH03019446">
    <property type="protein sequence ID" value="RRT40350.1"/>
    <property type="molecule type" value="Genomic_DNA"/>
</dbReference>
<sequence>MRKTVMTSRKKKGGLPRLLSRRRKWRADESTRMSRLGWHFFPELCRRATRA</sequence>
<accession>A0A426XLP1</accession>
<proteinExistence type="predicted"/>